<dbReference type="RefSeq" id="WP_188758718.1">
    <property type="nucleotide sequence ID" value="NZ_BMJB01000001.1"/>
</dbReference>
<keyword evidence="3" id="KW-1185">Reference proteome</keyword>
<dbReference type="Proteomes" id="UP000648801">
    <property type="component" value="Unassembled WGS sequence"/>
</dbReference>
<reference evidence="2" key="1">
    <citation type="journal article" date="2014" name="Int. J. Syst. Evol. Microbiol.">
        <title>Complete genome sequence of Corynebacterium casei LMG S-19264T (=DSM 44701T), isolated from a smear-ripened cheese.</title>
        <authorList>
            <consortium name="US DOE Joint Genome Institute (JGI-PGF)"/>
            <person name="Walter F."/>
            <person name="Albersmeier A."/>
            <person name="Kalinowski J."/>
            <person name="Ruckert C."/>
        </authorList>
    </citation>
    <scope>NUCLEOTIDE SEQUENCE</scope>
    <source>
        <strain evidence="2">CGMCC 1.15447</strain>
    </source>
</reference>
<evidence type="ECO:0000313" key="2">
    <source>
        <dbReference type="EMBL" id="GGA64868.1"/>
    </source>
</evidence>
<dbReference type="EMBL" id="BMJB01000001">
    <property type="protein sequence ID" value="GGA64868.1"/>
    <property type="molecule type" value="Genomic_DNA"/>
</dbReference>
<keyword evidence="1" id="KW-0732">Signal</keyword>
<dbReference type="AlphaFoldDB" id="A0A916W4F7"/>
<protein>
    <submittedName>
        <fullName evidence="2">Uncharacterized protein</fullName>
    </submittedName>
</protein>
<gene>
    <name evidence="2" type="ORF">GCM10011507_15640</name>
</gene>
<reference evidence="2" key="2">
    <citation type="submission" date="2020-09" db="EMBL/GenBank/DDBJ databases">
        <authorList>
            <person name="Sun Q."/>
            <person name="Zhou Y."/>
        </authorList>
    </citation>
    <scope>NUCLEOTIDE SEQUENCE</scope>
    <source>
        <strain evidence="2">CGMCC 1.15447</strain>
    </source>
</reference>
<sequence length="175" mass="19149">MKRLLPRLLLCFLLPLSLPPAISAQAKSNWRSATPAELSAALPARAPVVKERIETEMRTASGIINAHGKIIAGVVLITAGYSADGKYSHYVLVQAPITIGSLALAPGNYVFGWQRDQDSLRIKFYEAATGAEIGDVVMHRLPTGSRVESFRLWPPSDRQIIQIGRFAIPYKLPSE</sequence>
<comment type="caution">
    <text evidence="2">The sequence shown here is derived from an EMBL/GenBank/DDBJ whole genome shotgun (WGS) entry which is preliminary data.</text>
</comment>
<proteinExistence type="predicted"/>
<organism evidence="2 3">
    <name type="scientific">Edaphobacter acidisoli</name>
    <dbReference type="NCBI Taxonomy" id="2040573"/>
    <lineage>
        <taxon>Bacteria</taxon>
        <taxon>Pseudomonadati</taxon>
        <taxon>Acidobacteriota</taxon>
        <taxon>Terriglobia</taxon>
        <taxon>Terriglobales</taxon>
        <taxon>Acidobacteriaceae</taxon>
        <taxon>Edaphobacter</taxon>
    </lineage>
</organism>
<evidence type="ECO:0000313" key="3">
    <source>
        <dbReference type="Proteomes" id="UP000648801"/>
    </source>
</evidence>
<feature type="signal peptide" evidence="1">
    <location>
        <begin position="1"/>
        <end position="26"/>
    </location>
</feature>
<name>A0A916W4F7_9BACT</name>
<evidence type="ECO:0000256" key="1">
    <source>
        <dbReference type="SAM" id="SignalP"/>
    </source>
</evidence>
<feature type="chain" id="PRO_5036834757" evidence="1">
    <location>
        <begin position="27"/>
        <end position="175"/>
    </location>
</feature>
<accession>A0A916W4F7</accession>